<reference evidence="1" key="1">
    <citation type="submission" date="2023-08" db="EMBL/GenBank/DDBJ databases">
        <title>Black Yeasts Isolated from many extreme environments.</title>
        <authorList>
            <person name="Coleine C."/>
            <person name="Stajich J.E."/>
            <person name="Selbmann L."/>
        </authorList>
    </citation>
    <scope>NUCLEOTIDE SEQUENCE</scope>
    <source>
        <strain evidence="1">CCFEE 5401</strain>
    </source>
</reference>
<evidence type="ECO:0000313" key="1">
    <source>
        <dbReference type="EMBL" id="KAK5108939.1"/>
    </source>
</evidence>
<dbReference type="EMBL" id="JAVRRL010000074">
    <property type="protein sequence ID" value="KAK5108939.1"/>
    <property type="molecule type" value="Genomic_DNA"/>
</dbReference>
<sequence length="79" mass="8931">MRTQHGAVPVQDLFKSYQEAKLRTGMDHDPELQVAAISPRQIQRRTELVKEQGAIKKELRERGGFDIADAILARATIEC</sequence>
<protein>
    <submittedName>
        <fullName evidence="1">Uncharacterized protein</fullName>
    </submittedName>
</protein>
<name>A0AAN7TBK2_9PEZI</name>
<dbReference type="Proteomes" id="UP001310890">
    <property type="component" value="Unassembled WGS sequence"/>
</dbReference>
<evidence type="ECO:0000313" key="2">
    <source>
        <dbReference type="Proteomes" id="UP001310890"/>
    </source>
</evidence>
<proteinExistence type="predicted"/>
<gene>
    <name evidence="1" type="ORF">LTR62_007654</name>
</gene>
<organism evidence="1 2">
    <name type="scientific">Meristemomyces frigidus</name>
    <dbReference type="NCBI Taxonomy" id="1508187"/>
    <lineage>
        <taxon>Eukaryota</taxon>
        <taxon>Fungi</taxon>
        <taxon>Dikarya</taxon>
        <taxon>Ascomycota</taxon>
        <taxon>Pezizomycotina</taxon>
        <taxon>Dothideomycetes</taxon>
        <taxon>Dothideomycetidae</taxon>
        <taxon>Mycosphaerellales</taxon>
        <taxon>Teratosphaeriaceae</taxon>
        <taxon>Meristemomyces</taxon>
    </lineage>
</organism>
<accession>A0AAN7TBK2</accession>
<comment type="caution">
    <text evidence="1">The sequence shown here is derived from an EMBL/GenBank/DDBJ whole genome shotgun (WGS) entry which is preliminary data.</text>
</comment>
<dbReference type="AlphaFoldDB" id="A0AAN7TBK2"/>